<protein>
    <submittedName>
        <fullName evidence="2">Uncharacterized protein</fullName>
    </submittedName>
</protein>
<name>A0A8S9N997_BRACR</name>
<dbReference type="AlphaFoldDB" id="A0A8S9N997"/>
<feature type="region of interest" description="Disordered" evidence="1">
    <location>
        <begin position="38"/>
        <end position="67"/>
    </location>
</feature>
<sequence>MPKGGSWSPDGELYGTGPGCLMATWTGPAKVASWQVGRAWPRSPDGELDWTGPGSMRESWTGSAQVA</sequence>
<organism evidence="2 3">
    <name type="scientific">Brassica cretica</name>
    <name type="common">Mustard</name>
    <dbReference type="NCBI Taxonomy" id="69181"/>
    <lineage>
        <taxon>Eukaryota</taxon>
        <taxon>Viridiplantae</taxon>
        <taxon>Streptophyta</taxon>
        <taxon>Embryophyta</taxon>
        <taxon>Tracheophyta</taxon>
        <taxon>Spermatophyta</taxon>
        <taxon>Magnoliopsida</taxon>
        <taxon>eudicotyledons</taxon>
        <taxon>Gunneridae</taxon>
        <taxon>Pentapetalae</taxon>
        <taxon>rosids</taxon>
        <taxon>malvids</taxon>
        <taxon>Brassicales</taxon>
        <taxon>Brassicaceae</taxon>
        <taxon>Brassiceae</taxon>
        <taxon>Brassica</taxon>
    </lineage>
</organism>
<accession>A0A8S9N997</accession>
<feature type="compositionally biased region" description="Polar residues" evidence="1">
    <location>
        <begin position="58"/>
        <end position="67"/>
    </location>
</feature>
<gene>
    <name evidence="2" type="ORF">F2Q69_00042980</name>
</gene>
<evidence type="ECO:0000256" key="1">
    <source>
        <dbReference type="SAM" id="MobiDB-lite"/>
    </source>
</evidence>
<dbReference type="Proteomes" id="UP000712600">
    <property type="component" value="Unassembled WGS sequence"/>
</dbReference>
<evidence type="ECO:0000313" key="2">
    <source>
        <dbReference type="EMBL" id="KAF3500760.1"/>
    </source>
</evidence>
<proteinExistence type="predicted"/>
<reference evidence="2" key="1">
    <citation type="submission" date="2019-12" db="EMBL/GenBank/DDBJ databases">
        <title>Genome sequencing and annotation of Brassica cretica.</title>
        <authorList>
            <person name="Studholme D.J."/>
            <person name="Sarris P."/>
        </authorList>
    </citation>
    <scope>NUCLEOTIDE SEQUENCE</scope>
    <source>
        <strain evidence="2">PFS-109/04</strain>
        <tissue evidence="2">Leaf</tissue>
    </source>
</reference>
<evidence type="ECO:0000313" key="3">
    <source>
        <dbReference type="Proteomes" id="UP000712600"/>
    </source>
</evidence>
<dbReference type="EMBL" id="QGKX02001621">
    <property type="protein sequence ID" value="KAF3500760.1"/>
    <property type="molecule type" value="Genomic_DNA"/>
</dbReference>
<comment type="caution">
    <text evidence="2">The sequence shown here is derived from an EMBL/GenBank/DDBJ whole genome shotgun (WGS) entry which is preliminary data.</text>
</comment>